<dbReference type="InterPro" id="IPR053781">
    <property type="entry name" value="F-box_AtFBL13-like"/>
</dbReference>
<dbReference type="Proteomes" id="UP000790787">
    <property type="component" value="Chromosome 11"/>
</dbReference>
<dbReference type="PROSITE" id="PS50181">
    <property type="entry name" value="FBOX"/>
    <property type="match status" value="1"/>
</dbReference>
<dbReference type="OrthoDB" id="613853at2759"/>
<dbReference type="Pfam" id="PF23622">
    <property type="entry name" value="LRR_At1g61320_AtMIF1"/>
    <property type="match status" value="1"/>
</dbReference>
<dbReference type="PANTHER" id="PTHR34145:SF68">
    <property type="entry name" value="FBD DOMAIN-CONTAINING PROTEIN"/>
    <property type="match status" value="1"/>
</dbReference>
<dbReference type="PANTHER" id="PTHR34145">
    <property type="entry name" value="OS02G0105600 PROTEIN"/>
    <property type="match status" value="1"/>
</dbReference>
<dbReference type="InterPro" id="IPR001810">
    <property type="entry name" value="F-box_dom"/>
</dbReference>
<dbReference type="CDD" id="cd22160">
    <property type="entry name" value="F-box_AtFBL13-like"/>
    <property type="match status" value="1"/>
</dbReference>
<keyword evidence="1" id="KW-1185">Reference proteome</keyword>
<dbReference type="RefSeq" id="XP_016514513.1">
    <property type="nucleotide sequence ID" value="XM_016659027.1"/>
</dbReference>
<dbReference type="Gene3D" id="3.80.10.10">
    <property type="entry name" value="Ribonuclease Inhibitor"/>
    <property type="match status" value="1"/>
</dbReference>
<reference evidence="2" key="2">
    <citation type="submission" date="2025-08" db="UniProtKB">
        <authorList>
            <consortium name="RefSeq"/>
        </authorList>
    </citation>
    <scope>IDENTIFICATION</scope>
    <source>
        <tissue evidence="2">Leaf</tissue>
    </source>
</reference>
<dbReference type="InterPro" id="IPR036047">
    <property type="entry name" value="F-box-like_dom_sf"/>
</dbReference>
<protein>
    <submittedName>
        <fullName evidence="2">F-box/LRR-repeat protein At3g26922-like isoform X2</fullName>
    </submittedName>
</protein>
<dbReference type="InterPro" id="IPR055357">
    <property type="entry name" value="LRR_At1g61320_AtMIF1"/>
</dbReference>
<name>A0A1S4DM75_TOBAC</name>
<reference evidence="1" key="1">
    <citation type="journal article" date="2014" name="Nat. Commun.">
        <title>The tobacco genome sequence and its comparison with those of tomato and potato.</title>
        <authorList>
            <person name="Sierro N."/>
            <person name="Battey J.N."/>
            <person name="Ouadi S."/>
            <person name="Bakaher N."/>
            <person name="Bovet L."/>
            <person name="Willig A."/>
            <person name="Goepfert S."/>
            <person name="Peitsch M.C."/>
            <person name="Ivanov N.V."/>
        </authorList>
    </citation>
    <scope>NUCLEOTIDE SEQUENCE [LARGE SCALE GENOMIC DNA]</scope>
</reference>
<dbReference type="RefSeq" id="XP_016514513.2">
    <property type="nucleotide sequence ID" value="XM_016659027.2"/>
</dbReference>
<dbReference type="SUPFAM" id="SSF52047">
    <property type="entry name" value="RNI-like"/>
    <property type="match status" value="1"/>
</dbReference>
<dbReference type="AlphaFoldDB" id="A0A1S4DM75"/>
<dbReference type="GeneID" id="107831272"/>
<evidence type="ECO:0000313" key="1">
    <source>
        <dbReference type="Proteomes" id="UP000790787"/>
    </source>
</evidence>
<dbReference type="InterPro" id="IPR032675">
    <property type="entry name" value="LRR_dom_sf"/>
</dbReference>
<dbReference type="SUPFAM" id="SSF81383">
    <property type="entry name" value="F-box domain"/>
    <property type="match status" value="1"/>
</dbReference>
<sequence>MTHKIKFLVCFRRAIFVLSIEKDHSSLFCSFSSQETLMAKRPQLSNNFALKKCSRRACTAKDRISQLPDDILVHILSFLSVKEAADTSVLSKRWLPLWRYVPRLDFDATKQLGEVAVHEKLQKRYMKKYVRWVNRTLRMCKAQRLDLFRVRFDLNELAQHDIDKWLEFAFSRQVQRLELDLLEGGERIQASDYCYTFPAQLLGLNHCAGQPQSNNVHKLPPLWHNFKSVKVLLFKSVHVTGEVLEFFLHNCPFVEEMVVHGSGTLVNLEVVGPSLKLKHLEIWFCLGLKSLKICDTNIVTLRTSSAHKLLLSNVPMLIEVDVGGHPFRHILDTIMPRGSCILSQLEVLKIHAYGGLEYLEHYKFPQLAKLKKFVVEVLAKEDMSVLGCTHVIGAAPQLKEFELKLLWVDPSRSERECRKAVRCPLHHLKVLRLSGYYGRTSEVELVRVAPDEILRNFAKLQLQGEVPPHIELVIL</sequence>
<dbReference type="InterPro" id="IPR053772">
    <property type="entry name" value="At1g61320/At1g61330-like"/>
</dbReference>
<gene>
    <name evidence="2" type="primary">LOC107831272</name>
</gene>
<accession>A0A1S4DM75</accession>
<proteinExistence type="predicted"/>
<dbReference type="Pfam" id="PF00646">
    <property type="entry name" value="F-box"/>
    <property type="match status" value="1"/>
</dbReference>
<evidence type="ECO:0000313" key="2">
    <source>
        <dbReference type="RefSeq" id="XP_016514513.2"/>
    </source>
</evidence>
<organism evidence="1 2">
    <name type="scientific">Nicotiana tabacum</name>
    <name type="common">Common tobacco</name>
    <dbReference type="NCBI Taxonomy" id="4097"/>
    <lineage>
        <taxon>Eukaryota</taxon>
        <taxon>Viridiplantae</taxon>
        <taxon>Streptophyta</taxon>
        <taxon>Embryophyta</taxon>
        <taxon>Tracheophyta</taxon>
        <taxon>Spermatophyta</taxon>
        <taxon>Magnoliopsida</taxon>
        <taxon>eudicotyledons</taxon>
        <taxon>Gunneridae</taxon>
        <taxon>Pentapetalae</taxon>
        <taxon>asterids</taxon>
        <taxon>lamiids</taxon>
        <taxon>Solanales</taxon>
        <taxon>Solanaceae</taxon>
        <taxon>Nicotianoideae</taxon>
        <taxon>Nicotianeae</taxon>
        <taxon>Nicotiana</taxon>
    </lineage>
</organism>
<dbReference type="Gene3D" id="1.20.1280.50">
    <property type="match status" value="1"/>
</dbReference>